<organism evidence="6 7">
    <name type="scientific">Candidatus Yanofskybacteria bacterium GW2011_GWC2_37_9</name>
    <dbReference type="NCBI Taxonomy" id="1619028"/>
    <lineage>
        <taxon>Bacteria</taxon>
        <taxon>Candidatus Yanofskyibacteriota</taxon>
    </lineage>
</organism>
<dbReference type="UniPathway" id="UPA00148">
    <property type="reaction ID" value="UER00233"/>
</dbReference>
<dbReference type="InterPro" id="IPR029499">
    <property type="entry name" value="PduO-typ"/>
</dbReference>
<evidence type="ECO:0000313" key="7">
    <source>
        <dbReference type="Proteomes" id="UP000034430"/>
    </source>
</evidence>
<gene>
    <name evidence="6" type="ORF">US65_C0009G0006</name>
</gene>
<dbReference type="EC" id="2.5.1.17" evidence="4"/>
<dbReference type="Pfam" id="PF01923">
    <property type="entry name" value="Cob_adeno_trans"/>
    <property type="match status" value="1"/>
</dbReference>
<dbReference type="PANTHER" id="PTHR12213:SF0">
    <property type="entry name" value="CORRINOID ADENOSYLTRANSFERASE MMAB"/>
    <property type="match status" value="1"/>
</dbReference>
<dbReference type="SUPFAM" id="SSF89028">
    <property type="entry name" value="Cobalamin adenosyltransferase-like"/>
    <property type="match status" value="1"/>
</dbReference>
<accession>A0A0G0HWE3</accession>
<dbReference type="GO" id="GO:0005524">
    <property type="term" value="F:ATP binding"/>
    <property type="evidence" value="ECO:0007669"/>
    <property type="project" value="UniProtKB-UniRule"/>
</dbReference>
<evidence type="ECO:0000256" key="2">
    <source>
        <dbReference type="ARBA" id="ARBA00022741"/>
    </source>
</evidence>
<proteinExistence type="inferred from homology"/>
<dbReference type="NCBIfam" id="TIGR00636">
    <property type="entry name" value="PduO_Nterm"/>
    <property type="match status" value="1"/>
</dbReference>
<dbReference type="PANTHER" id="PTHR12213">
    <property type="entry name" value="CORRINOID ADENOSYLTRANSFERASE"/>
    <property type="match status" value="1"/>
</dbReference>
<evidence type="ECO:0000256" key="4">
    <source>
        <dbReference type="RuleBase" id="RU366026"/>
    </source>
</evidence>
<comment type="pathway">
    <text evidence="4">Cofactor biosynthesis; adenosylcobalamin biosynthesis; adenosylcobalamin from cob(II)yrinate a,c-diamide: step 2/7.</text>
</comment>
<dbReference type="Proteomes" id="UP000034430">
    <property type="component" value="Unassembled WGS sequence"/>
</dbReference>
<feature type="domain" description="Cobalamin adenosyltransferase-like" evidence="5">
    <location>
        <begin position="2"/>
        <end position="169"/>
    </location>
</feature>
<evidence type="ECO:0000256" key="3">
    <source>
        <dbReference type="ARBA" id="ARBA00022840"/>
    </source>
</evidence>
<keyword evidence="1 4" id="KW-0808">Transferase</keyword>
<comment type="catalytic activity">
    <reaction evidence="4">
        <text>2 cob(II)alamin + reduced [electron-transfer flavoprotein] + 2 ATP = 2 adenosylcob(III)alamin + 2 triphosphate + oxidized [electron-transfer flavoprotein] + 3 H(+)</text>
        <dbReference type="Rhea" id="RHEA:28671"/>
        <dbReference type="Rhea" id="RHEA-COMP:10685"/>
        <dbReference type="Rhea" id="RHEA-COMP:10686"/>
        <dbReference type="ChEBI" id="CHEBI:15378"/>
        <dbReference type="ChEBI" id="CHEBI:16304"/>
        <dbReference type="ChEBI" id="CHEBI:18036"/>
        <dbReference type="ChEBI" id="CHEBI:18408"/>
        <dbReference type="ChEBI" id="CHEBI:30616"/>
        <dbReference type="ChEBI" id="CHEBI:57692"/>
        <dbReference type="ChEBI" id="CHEBI:58307"/>
        <dbReference type="EC" id="2.5.1.17"/>
    </reaction>
</comment>
<dbReference type="GO" id="GO:0009236">
    <property type="term" value="P:cobalamin biosynthetic process"/>
    <property type="evidence" value="ECO:0007669"/>
    <property type="project" value="UniProtKB-UniRule"/>
</dbReference>
<evidence type="ECO:0000259" key="5">
    <source>
        <dbReference type="Pfam" id="PF01923"/>
    </source>
</evidence>
<comment type="similarity">
    <text evidence="4">Belongs to the Cob(I)alamin adenosyltransferase family.</text>
</comment>
<comment type="caution">
    <text evidence="6">The sequence shown here is derived from an EMBL/GenBank/DDBJ whole genome shotgun (WGS) entry which is preliminary data.</text>
</comment>
<dbReference type="InterPro" id="IPR036451">
    <property type="entry name" value="CblAdoTrfase-like_sf"/>
</dbReference>
<dbReference type="GO" id="GO:0008817">
    <property type="term" value="F:corrinoid adenosyltransferase activity"/>
    <property type="evidence" value="ECO:0007669"/>
    <property type="project" value="UniProtKB-UniRule"/>
</dbReference>
<evidence type="ECO:0000256" key="1">
    <source>
        <dbReference type="ARBA" id="ARBA00022679"/>
    </source>
</evidence>
<dbReference type="EMBL" id="LBTU01000009">
    <property type="protein sequence ID" value="KKQ47473.1"/>
    <property type="molecule type" value="Genomic_DNA"/>
</dbReference>
<sequence length="185" mass="20326">MLYTRKGDTGTTKTFGCDQRVSKSSNIAEALGSLDEINSFLGLIKIKAGDTSFVLPLNTLSLPEAIGQIQQDLFIIQAELAGAPKTITQEKVLWLERIIDGIEKTLPPIKTFFVSGGVELAALSDIARTIARRAERRVVGVIDEGKIIVSKETLAYLNRLSSILYAFARSFNHLANIKEEAPKYQ</sequence>
<keyword evidence="4" id="KW-0169">Cobalamin biosynthesis</keyword>
<reference evidence="6 7" key="1">
    <citation type="journal article" date="2015" name="Nature">
        <title>rRNA introns, odd ribosomes, and small enigmatic genomes across a large radiation of phyla.</title>
        <authorList>
            <person name="Brown C.T."/>
            <person name="Hug L.A."/>
            <person name="Thomas B.C."/>
            <person name="Sharon I."/>
            <person name="Castelle C.J."/>
            <person name="Singh A."/>
            <person name="Wilkins M.J."/>
            <person name="Williams K.H."/>
            <person name="Banfield J.F."/>
        </authorList>
    </citation>
    <scope>NUCLEOTIDE SEQUENCE [LARGE SCALE GENOMIC DNA]</scope>
</reference>
<keyword evidence="3 4" id="KW-0067">ATP-binding</keyword>
<dbReference type="InterPro" id="IPR016030">
    <property type="entry name" value="CblAdoTrfase-like"/>
</dbReference>
<keyword evidence="2 4" id="KW-0547">Nucleotide-binding</keyword>
<comment type="catalytic activity">
    <reaction evidence="4">
        <text>2 cob(II)yrinate a,c diamide + reduced [electron-transfer flavoprotein] + 2 ATP = 2 adenosylcob(III)yrinate a,c-diamide + 2 triphosphate + oxidized [electron-transfer flavoprotein] + 3 H(+)</text>
        <dbReference type="Rhea" id="RHEA:11528"/>
        <dbReference type="Rhea" id="RHEA-COMP:10685"/>
        <dbReference type="Rhea" id="RHEA-COMP:10686"/>
        <dbReference type="ChEBI" id="CHEBI:15378"/>
        <dbReference type="ChEBI" id="CHEBI:18036"/>
        <dbReference type="ChEBI" id="CHEBI:30616"/>
        <dbReference type="ChEBI" id="CHEBI:57692"/>
        <dbReference type="ChEBI" id="CHEBI:58307"/>
        <dbReference type="ChEBI" id="CHEBI:58503"/>
        <dbReference type="ChEBI" id="CHEBI:58537"/>
        <dbReference type="EC" id="2.5.1.17"/>
    </reaction>
</comment>
<evidence type="ECO:0000313" key="6">
    <source>
        <dbReference type="EMBL" id="KKQ47473.1"/>
    </source>
</evidence>
<name>A0A0G0HWE3_9BACT</name>
<protein>
    <recommendedName>
        <fullName evidence="4">Corrinoid adenosyltransferase</fullName>
        <ecNumber evidence="4">2.5.1.17</ecNumber>
    </recommendedName>
    <alternativeName>
        <fullName evidence="4">Cob(II)alamin adenosyltransferase</fullName>
    </alternativeName>
    <alternativeName>
        <fullName evidence="4">Cob(II)yrinic acid a,c-diamide adenosyltransferase</fullName>
    </alternativeName>
    <alternativeName>
        <fullName evidence="4">Cobinamide/cobalamin adenosyltransferase</fullName>
    </alternativeName>
</protein>
<dbReference type="Gene3D" id="1.20.1200.10">
    <property type="entry name" value="Cobalamin adenosyltransferase-like"/>
    <property type="match status" value="1"/>
</dbReference>
<dbReference type="AlphaFoldDB" id="A0A0G0HWE3"/>